<keyword evidence="2" id="KW-1185">Reference proteome</keyword>
<sequence length="90" mass="9658">MKRLSLRARLLLLTAGLLLAGLTLTGTLVSGQLERFQLDRLDGQLRSMTELISRAAGPPPSASPAVRPDLVDPALELFGSPYVVYLDARG</sequence>
<evidence type="ECO:0000313" key="2">
    <source>
        <dbReference type="Proteomes" id="UP000014139"/>
    </source>
</evidence>
<protein>
    <submittedName>
        <fullName evidence="1">Two-component system histidine kinase</fullName>
    </submittedName>
</protein>
<accession>R1HKY7</accession>
<keyword evidence="1" id="KW-0808">Transferase</keyword>
<feature type="non-terminal residue" evidence="1">
    <location>
        <position position="90"/>
    </location>
</feature>
<reference evidence="1 2" key="1">
    <citation type="submission" date="2013-02" db="EMBL/GenBank/DDBJ databases">
        <title>Draft genome sequence of Amycolatopsis vancoresmycina strain DSM 44592T.</title>
        <authorList>
            <person name="Kumar S."/>
            <person name="Kaur N."/>
            <person name="Kaur C."/>
            <person name="Raghava G.P.S."/>
            <person name="Mayilraj S."/>
        </authorList>
    </citation>
    <scope>NUCLEOTIDE SEQUENCE [LARGE SCALE GENOMIC DNA]</scope>
    <source>
        <strain evidence="1 2">DSM 44592</strain>
    </source>
</reference>
<gene>
    <name evidence="1" type="ORF">H480_32818</name>
</gene>
<evidence type="ECO:0000313" key="1">
    <source>
        <dbReference type="EMBL" id="EOD64250.1"/>
    </source>
</evidence>
<dbReference type="Proteomes" id="UP000014139">
    <property type="component" value="Unassembled WGS sequence"/>
</dbReference>
<comment type="caution">
    <text evidence="1">The sequence shown here is derived from an EMBL/GenBank/DDBJ whole genome shotgun (WGS) entry which is preliminary data.</text>
</comment>
<dbReference type="GO" id="GO:0016301">
    <property type="term" value="F:kinase activity"/>
    <property type="evidence" value="ECO:0007669"/>
    <property type="project" value="UniProtKB-KW"/>
</dbReference>
<proteinExistence type="predicted"/>
<name>R1HKY7_9PSEU</name>
<dbReference type="EMBL" id="AOUO01000537">
    <property type="protein sequence ID" value="EOD64250.1"/>
    <property type="molecule type" value="Genomic_DNA"/>
</dbReference>
<organism evidence="1 2">
    <name type="scientific">Amycolatopsis vancoresmycina DSM 44592</name>
    <dbReference type="NCBI Taxonomy" id="1292037"/>
    <lineage>
        <taxon>Bacteria</taxon>
        <taxon>Bacillati</taxon>
        <taxon>Actinomycetota</taxon>
        <taxon>Actinomycetes</taxon>
        <taxon>Pseudonocardiales</taxon>
        <taxon>Pseudonocardiaceae</taxon>
        <taxon>Amycolatopsis</taxon>
    </lineage>
</organism>
<keyword evidence="1" id="KW-0418">Kinase</keyword>
<dbReference type="AlphaFoldDB" id="R1HKY7"/>